<reference evidence="2 3" key="1">
    <citation type="submission" date="2010-12" db="EMBL/GenBank/DDBJ databases">
        <title>Complete sequence of Desulfurispirillum indicum S5.</title>
        <authorList>
            <consortium name="US DOE Joint Genome Institute"/>
            <person name="Lucas S."/>
            <person name="Copeland A."/>
            <person name="Lapidus A."/>
            <person name="Cheng J.-F."/>
            <person name="Goodwin L."/>
            <person name="Pitluck S."/>
            <person name="Chertkov O."/>
            <person name="Held B."/>
            <person name="Detter J.C."/>
            <person name="Han C."/>
            <person name="Tapia R."/>
            <person name="Land M."/>
            <person name="Hauser L."/>
            <person name="Kyrpides N."/>
            <person name="Ivanova N."/>
            <person name="Mikhailova N."/>
            <person name="Haggblom M."/>
            <person name="Rauschenbach I."/>
            <person name="Bini E."/>
            <person name="Woyke T."/>
        </authorList>
    </citation>
    <scope>NUCLEOTIDE SEQUENCE [LARGE SCALE GENOMIC DNA]</scope>
    <source>
        <strain evidence="3">ATCC BAA-1389 / DSM 22839 / S5</strain>
    </source>
</reference>
<dbReference type="FunCoup" id="E6W0K4">
    <property type="interactions" value="11"/>
</dbReference>
<dbReference type="Proteomes" id="UP000002572">
    <property type="component" value="Chromosome"/>
</dbReference>
<gene>
    <name evidence="2" type="ordered locus">Selin_0507</name>
</gene>
<evidence type="ECO:0000313" key="3">
    <source>
        <dbReference type="Proteomes" id="UP000002572"/>
    </source>
</evidence>
<dbReference type="InParanoid" id="E6W0K4"/>
<feature type="signal peptide" evidence="1">
    <location>
        <begin position="1"/>
        <end position="24"/>
    </location>
</feature>
<evidence type="ECO:0008006" key="4">
    <source>
        <dbReference type="Google" id="ProtNLM"/>
    </source>
</evidence>
<protein>
    <recommendedName>
        <fullName evidence="4">Salt-induced outer membrane protein</fullName>
    </recommendedName>
</protein>
<dbReference type="Pfam" id="PF04338">
    <property type="entry name" value="DUF481"/>
    <property type="match status" value="1"/>
</dbReference>
<dbReference type="EMBL" id="CP002432">
    <property type="protein sequence ID" value="ADU65256.1"/>
    <property type="molecule type" value="Genomic_DNA"/>
</dbReference>
<dbReference type="OrthoDB" id="5292716at2"/>
<organism evidence="2 3">
    <name type="scientific">Desulfurispirillum indicum (strain ATCC BAA-1389 / DSM 22839 / S5)</name>
    <dbReference type="NCBI Taxonomy" id="653733"/>
    <lineage>
        <taxon>Bacteria</taxon>
        <taxon>Pseudomonadati</taxon>
        <taxon>Chrysiogenota</taxon>
        <taxon>Chrysiogenia</taxon>
        <taxon>Chrysiogenales</taxon>
        <taxon>Chrysiogenaceae</taxon>
        <taxon>Desulfurispirillum</taxon>
    </lineage>
</organism>
<dbReference type="HOGENOM" id="CLU_058997_2_0_0"/>
<dbReference type="STRING" id="653733.Selin_0507"/>
<proteinExistence type="predicted"/>
<dbReference type="KEGG" id="din:Selin_0507"/>
<keyword evidence="3" id="KW-1185">Reference proteome</keyword>
<dbReference type="eggNOG" id="COG3137">
    <property type="taxonomic scope" value="Bacteria"/>
</dbReference>
<feature type="chain" id="PRO_5003214224" description="Salt-induced outer membrane protein" evidence="1">
    <location>
        <begin position="25"/>
        <end position="242"/>
    </location>
</feature>
<dbReference type="RefSeq" id="WP_013505144.1">
    <property type="nucleotide sequence ID" value="NC_014836.1"/>
</dbReference>
<name>E6W0K4_DESIS</name>
<keyword evidence="1" id="KW-0732">Signal</keyword>
<evidence type="ECO:0000256" key="1">
    <source>
        <dbReference type="SAM" id="SignalP"/>
    </source>
</evidence>
<accession>E6W0K4</accession>
<dbReference type="InterPro" id="IPR007433">
    <property type="entry name" value="DUF481"/>
</dbReference>
<sequence>MLRNRFLLATSLAFAFTQASPALAGWSGKNGWSGQAEVGGLFARGNTDADTLNAKSRMRFEEESWRYTVQLEALNRAEDGTTTAERYLGSGQADWKFTNNDYLFGVVRYEKDRFKGYDYQLSEAVGYGRRLLDGPTHELDAEIGAGARQVKMLSGERDREAIIRGALSWKWRMTDSTRLGEDLLIQSGADNTEIESVLSLTTQMHRQLAVRLSFTVKHQTDVPPNKENTDTITAISLVYDLW</sequence>
<dbReference type="AlphaFoldDB" id="E6W0K4"/>
<evidence type="ECO:0000313" key="2">
    <source>
        <dbReference type="EMBL" id="ADU65256.1"/>
    </source>
</evidence>